<keyword evidence="4" id="KW-1185">Reference proteome</keyword>
<dbReference type="Proteomes" id="UP000377595">
    <property type="component" value="Unassembled WGS sequence"/>
</dbReference>
<keyword evidence="2" id="KW-0812">Transmembrane</keyword>
<organism evidence="3 4">
    <name type="scientific">Acrocarpospora pleiomorpha</name>
    <dbReference type="NCBI Taxonomy" id="90975"/>
    <lineage>
        <taxon>Bacteria</taxon>
        <taxon>Bacillati</taxon>
        <taxon>Actinomycetota</taxon>
        <taxon>Actinomycetes</taxon>
        <taxon>Streptosporangiales</taxon>
        <taxon>Streptosporangiaceae</taxon>
        <taxon>Acrocarpospora</taxon>
    </lineage>
</organism>
<proteinExistence type="predicted"/>
<name>A0A5M3XMI3_9ACTN</name>
<feature type="region of interest" description="Disordered" evidence="1">
    <location>
        <begin position="1"/>
        <end position="29"/>
    </location>
</feature>
<dbReference type="EMBL" id="BLAF01000028">
    <property type="protein sequence ID" value="GES22160.1"/>
    <property type="molecule type" value="Genomic_DNA"/>
</dbReference>
<dbReference type="AlphaFoldDB" id="A0A5M3XMI3"/>
<evidence type="ECO:0000313" key="3">
    <source>
        <dbReference type="EMBL" id="GES22160.1"/>
    </source>
</evidence>
<gene>
    <name evidence="3" type="ORF">Aple_050570</name>
</gene>
<feature type="transmembrane region" description="Helical" evidence="2">
    <location>
        <begin position="53"/>
        <end position="71"/>
    </location>
</feature>
<feature type="compositionally biased region" description="Low complexity" evidence="1">
    <location>
        <begin position="171"/>
        <end position="182"/>
    </location>
</feature>
<protein>
    <submittedName>
        <fullName evidence="3">Uncharacterized protein</fullName>
    </submittedName>
</protein>
<comment type="caution">
    <text evidence="3">The sequence shown here is derived from an EMBL/GenBank/DDBJ whole genome shotgun (WGS) entry which is preliminary data.</text>
</comment>
<evidence type="ECO:0000256" key="1">
    <source>
        <dbReference type="SAM" id="MobiDB-lite"/>
    </source>
</evidence>
<evidence type="ECO:0000313" key="4">
    <source>
        <dbReference type="Proteomes" id="UP000377595"/>
    </source>
</evidence>
<keyword evidence="2" id="KW-0472">Membrane</keyword>
<feature type="region of interest" description="Disordered" evidence="1">
    <location>
        <begin position="171"/>
        <end position="235"/>
    </location>
</feature>
<evidence type="ECO:0000256" key="2">
    <source>
        <dbReference type="SAM" id="Phobius"/>
    </source>
</evidence>
<accession>A0A5M3XMI3</accession>
<keyword evidence="2" id="KW-1133">Transmembrane helix</keyword>
<reference evidence="3 4" key="1">
    <citation type="submission" date="2019-10" db="EMBL/GenBank/DDBJ databases">
        <title>Whole genome shotgun sequence of Acrocarpospora pleiomorpha NBRC 16267.</title>
        <authorList>
            <person name="Ichikawa N."/>
            <person name="Kimura A."/>
            <person name="Kitahashi Y."/>
            <person name="Komaki H."/>
            <person name="Oguchi A."/>
        </authorList>
    </citation>
    <scope>NUCLEOTIDE SEQUENCE [LARGE SCALE GENOMIC DNA]</scope>
    <source>
        <strain evidence="3 4">NBRC 16267</strain>
    </source>
</reference>
<sequence length="235" mass="25260">MAEPSLSLPTAGGTAPSTPTPGPAFTEPDPEMVSIEIRNASPEFDQTGLSRKLAAPAALLVLLALVGWLVFEGRLRRLAHAAAIRRGMPMPGMPGMMPGMPGMTMPGMQAMPGMQQMPGMQMPGMQMPGQPMPGQAMPGQMMPYPGYPVQPYQPPVVSYVPVPYPMPYPQQPYGQPEAQQQSYPPPAQAPGYPQGYVIERTIEEPLPGQPGGTATFPVQGDQPGEQDDPRRRRPY</sequence>